<dbReference type="GO" id="GO:0019346">
    <property type="term" value="P:transsulfuration"/>
    <property type="evidence" value="ECO:0007669"/>
    <property type="project" value="InterPro"/>
</dbReference>
<dbReference type="Gene3D" id="3.40.640.10">
    <property type="entry name" value="Type I PLP-dependent aspartate aminotransferase-like (Major domain)"/>
    <property type="match status" value="1"/>
</dbReference>
<dbReference type="GO" id="GO:0003962">
    <property type="term" value="F:cystathionine gamma-synthase activity"/>
    <property type="evidence" value="ECO:0007669"/>
    <property type="project" value="TreeGrafter"/>
</dbReference>
<dbReference type="Pfam" id="PF01053">
    <property type="entry name" value="Cys_Met_Meta_PP"/>
    <property type="match status" value="1"/>
</dbReference>
<organism evidence="8 9">
    <name type="scientific">Torulaspora globosa</name>
    <dbReference type="NCBI Taxonomy" id="48254"/>
    <lineage>
        <taxon>Eukaryota</taxon>
        <taxon>Fungi</taxon>
        <taxon>Dikarya</taxon>
        <taxon>Ascomycota</taxon>
        <taxon>Saccharomycotina</taxon>
        <taxon>Saccharomycetes</taxon>
        <taxon>Saccharomycetales</taxon>
        <taxon>Saccharomycetaceae</taxon>
        <taxon>Torulaspora</taxon>
    </lineage>
</organism>
<dbReference type="SUPFAM" id="SSF53383">
    <property type="entry name" value="PLP-dependent transferases"/>
    <property type="match status" value="1"/>
</dbReference>
<dbReference type="EMBL" id="CP059272">
    <property type="protein sequence ID" value="QLQ81256.1"/>
    <property type="molecule type" value="Genomic_DNA"/>
</dbReference>
<evidence type="ECO:0000256" key="5">
    <source>
        <dbReference type="ARBA" id="ARBA00034478"/>
    </source>
</evidence>
<dbReference type="GO" id="GO:0030170">
    <property type="term" value="F:pyridoxal phosphate binding"/>
    <property type="evidence" value="ECO:0007669"/>
    <property type="project" value="InterPro"/>
</dbReference>
<dbReference type="PANTHER" id="PTHR42699">
    <property type="match status" value="1"/>
</dbReference>
<dbReference type="OrthoDB" id="10047078at2759"/>
<dbReference type="GO" id="GO:0009086">
    <property type="term" value="P:methionine biosynthetic process"/>
    <property type="evidence" value="ECO:0007669"/>
    <property type="project" value="UniProtKB-KW"/>
</dbReference>
<dbReference type="AlphaFoldDB" id="A0A7H9HWF7"/>
<comment type="pathway">
    <text evidence="5">Amino-acid biosynthesis; L-methionine biosynthesis via de novo pathway.</text>
</comment>
<dbReference type="Proteomes" id="UP000510647">
    <property type="component" value="Chromosome 6"/>
</dbReference>
<reference evidence="8 9" key="1">
    <citation type="submission" date="2020-06" db="EMBL/GenBank/DDBJ databases">
        <title>The yeast mating-type switching endonuclease HO is a domesticated member of an unorthodox homing genetic element family.</title>
        <authorList>
            <person name="Coughlan A.Y."/>
            <person name="Lombardi L."/>
            <person name="Braun-Galleani S."/>
            <person name="Martos A.R."/>
            <person name="Galeote V."/>
            <person name="Bigey F."/>
            <person name="Dequin S."/>
            <person name="Byrne K.P."/>
            <person name="Wolfe K.H."/>
        </authorList>
    </citation>
    <scope>NUCLEOTIDE SEQUENCE [LARGE SCALE GENOMIC DNA]</scope>
    <source>
        <strain evidence="8 9">CBS2947</strain>
    </source>
</reference>
<dbReference type="InterPro" id="IPR015422">
    <property type="entry name" value="PyrdxlP-dep_Trfase_small"/>
</dbReference>
<dbReference type="InterPro" id="IPR015424">
    <property type="entry name" value="PyrdxlP-dep_Trfase"/>
</dbReference>
<comment type="cofactor">
    <cofactor evidence="1 7">
        <name>pyridoxal 5'-phosphate</name>
        <dbReference type="ChEBI" id="CHEBI:597326"/>
    </cofactor>
</comment>
<dbReference type="InterPro" id="IPR015421">
    <property type="entry name" value="PyrdxlP-dep_Trfase_major"/>
</dbReference>
<keyword evidence="3 7" id="KW-0663">Pyridoxal phosphate</keyword>
<comment type="similarity">
    <text evidence="6">Belongs to the trans-sulfuration enzymes family. MET7 subfamily.</text>
</comment>
<evidence type="ECO:0000256" key="4">
    <source>
        <dbReference type="ARBA" id="ARBA00023167"/>
    </source>
</evidence>
<gene>
    <name evidence="8" type="ORF">HG537_0F00170</name>
</gene>
<dbReference type="InterPro" id="IPR051750">
    <property type="entry name" value="Trans-sulfuration_enzymes"/>
</dbReference>
<evidence type="ECO:0008006" key="10">
    <source>
        <dbReference type="Google" id="ProtNLM"/>
    </source>
</evidence>
<dbReference type="PANTHER" id="PTHR42699:SF1">
    <property type="entry name" value="CYSTATHIONINE GAMMA-SYNTHASE-RELATED"/>
    <property type="match status" value="1"/>
</dbReference>
<sequence>MTEIEFGQPLPRGLDYAVSFGIPSWSSALGYAEQKPEICAKMMTGYPRYFPQPSIQRLCEHFLQKYGSGSESCRPFPSYGLAHDCVEYVRSFKGGESNAHIEVETFKFDDVNEVEIAAVLAADDDFDIVKEYWKLRGECVSSRLATCLNQLCEAEASGSNTVRQELSRKISLTKAEGKTAKAIIKRRIVANHYQPFGLERKVVAADPERDVYLASSGMSSIFAVRKFLTFWEKKRNEATRELSGKNESILCDTAVVFGFPFKDTQVIMKKLGNCKFYGFGDSRDIAGLTKFLESDGQRVLAVFVETPTNPLLNMPDLKSLRQLADKHGFALVIDDTIGGVNIDVMPYADIVCTSLTKLFNGASNVMGGSIIINLQSTFHSSALEYFQSGAFEDLLWCEDAIALELNSRDYEDRTLRCNQNTEYLLSKVLQPEVGKIFKKVYYPTLSSAETLANYDSVRNGAGGYGCMFSLEFYNEKDAEAFYDSLHVYKGPSTGTNFTLACPYVHLAHHSELDDVSKFGINPNLVRVNIGLESNQWLLDKFSNAIEQVRRRSLDHS</sequence>
<proteinExistence type="inferred from homology"/>
<protein>
    <recommendedName>
        <fullName evidence="10">Cystathionine gamma-synthase</fullName>
    </recommendedName>
</protein>
<evidence type="ECO:0000256" key="7">
    <source>
        <dbReference type="RuleBase" id="RU362118"/>
    </source>
</evidence>
<keyword evidence="4" id="KW-0486">Methionine biosynthesis</keyword>
<evidence type="ECO:0000256" key="3">
    <source>
        <dbReference type="ARBA" id="ARBA00022898"/>
    </source>
</evidence>
<keyword evidence="9" id="KW-1185">Reference proteome</keyword>
<accession>A0A7H9HWF7</accession>
<keyword evidence="2" id="KW-0028">Amino-acid biosynthesis</keyword>
<evidence type="ECO:0000256" key="2">
    <source>
        <dbReference type="ARBA" id="ARBA00022605"/>
    </source>
</evidence>
<evidence type="ECO:0000313" key="9">
    <source>
        <dbReference type="Proteomes" id="UP000510647"/>
    </source>
</evidence>
<dbReference type="Gene3D" id="3.90.1150.10">
    <property type="entry name" value="Aspartate Aminotransferase, domain 1"/>
    <property type="match status" value="1"/>
</dbReference>
<evidence type="ECO:0000256" key="6">
    <source>
        <dbReference type="ARBA" id="ARBA00061376"/>
    </source>
</evidence>
<name>A0A7H9HWF7_9SACH</name>
<evidence type="ECO:0000313" key="8">
    <source>
        <dbReference type="EMBL" id="QLQ81256.1"/>
    </source>
</evidence>
<dbReference type="InterPro" id="IPR000277">
    <property type="entry name" value="Cys/Met-Metab_PyrdxlP-dep_enz"/>
</dbReference>
<evidence type="ECO:0000256" key="1">
    <source>
        <dbReference type="ARBA" id="ARBA00001933"/>
    </source>
</evidence>
<dbReference type="FunFam" id="3.90.1150.10:FF:000063">
    <property type="entry name" value="Probable cystathionine gamma-synthase"/>
    <property type="match status" value="1"/>
</dbReference>